<dbReference type="PANTHER" id="PTHR47534">
    <property type="entry name" value="YALI0E05731P"/>
    <property type="match status" value="1"/>
</dbReference>
<organism evidence="2 3">
    <name type="scientific">Aspergillus heteromorphus CBS 117.55</name>
    <dbReference type="NCBI Taxonomy" id="1448321"/>
    <lineage>
        <taxon>Eukaryota</taxon>
        <taxon>Fungi</taxon>
        <taxon>Dikarya</taxon>
        <taxon>Ascomycota</taxon>
        <taxon>Pezizomycotina</taxon>
        <taxon>Eurotiomycetes</taxon>
        <taxon>Eurotiomycetidae</taxon>
        <taxon>Eurotiales</taxon>
        <taxon>Aspergillaceae</taxon>
        <taxon>Aspergillus</taxon>
        <taxon>Aspergillus subgen. Circumdati</taxon>
    </lineage>
</organism>
<evidence type="ECO:0000313" key="2">
    <source>
        <dbReference type="EMBL" id="PWY74394.1"/>
    </source>
</evidence>
<dbReference type="Proteomes" id="UP000247233">
    <property type="component" value="Unassembled WGS sequence"/>
</dbReference>
<reference evidence="2 3" key="1">
    <citation type="submission" date="2016-12" db="EMBL/GenBank/DDBJ databases">
        <title>The genomes of Aspergillus section Nigri reveals drivers in fungal speciation.</title>
        <authorList>
            <consortium name="DOE Joint Genome Institute"/>
            <person name="Vesth T.C."/>
            <person name="Nybo J."/>
            <person name="Theobald S."/>
            <person name="Brandl J."/>
            <person name="Frisvad J.C."/>
            <person name="Nielsen K.F."/>
            <person name="Lyhne E.K."/>
            <person name="Kogle M.E."/>
            <person name="Kuo A."/>
            <person name="Riley R."/>
            <person name="Clum A."/>
            <person name="Nolan M."/>
            <person name="Lipzen A."/>
            <person name="Salamov A."/>
            <person name="Henrissat B."/>
            <person name="Wiebenga A."/>
            <person name="De Vries R.P."/>
            <person name="Grigoriev I.V."/>
            <person name="Mortensen U.H."/>
            <person name="Andersen M.R."/>
            <person name="Baker S.E."/>
        </authorList>
    </citation>
    <scope>NUCLEOTIDE SEQUENCE [LARGE SCALE GENOMIC DNA]</scope>
    <source>
        <strain evidence="2 3">CBS 117.55</strain>
    </source>
</reference>
<dbReference type="Pfam" id="PF00106">
    <property type="entry name" value="adh_short"/>
    <property type="match status" value="1"/>
</dbReference>
<dbReference type="SUPFAM" id="SSF51735">
    <property type="entry name" value="NAD(P)-binding Rossmann-fold domains"/>
    <property type="match status" value="1"/>
</dbReference>
<evidence type="ECO:0000256" key="1">
    <source>
        <dbReference type="ARBA" id="ARBA00023002"/>
    </source>
</evidence>
<dbReference type="STRING" id="1448321.A0A317VJ51"/>
<dbReference type="EMBL" id="MSFL01000023">
    <property type="protein sequence ID" value="PWY74394.1"/>
    <property type="molecule type" value="Genomic_DNA"/>
</dbReference>
<dbReference type="VEuPathDB" id="FungiDB:BO70DRAFT_431264"/>
<accession>A0A317VJ51</accession>
<dbReference type="RefSeq" id="XP_025397041.1">
    <property type="nucleotide sequence ID" value="XM_025548225.1"/>
</dbReference>
<dbReference type="AlphaFoldDB" id="A0A317VJ51"/>
<dbReference type="Gene3D" id="3.40.50.720">
    <property type="entry name" value="NAD(P)-binding Rossmann-like Domain"/>
    <property type="match status" value="1"/>
</dbReference>
<dbReference type="InterPro" id="IPR036291">
    <property type="entry name" value="NAD(P)-bd_dom_sf"/>
</dbReference>
<dbReference type="InterPro" id="IPR052228">
    <property type="entry name" value="Sec_Metab_Biosynth_Oxidored"/>
</dbReference>
<gene>
    <name evidence="2" type="ORF">BO70DRAFT_431264</name>
</gene>
<protein>
    <submittedName>
        <fullName evidence="2">NAD(P)-binding protein</fullName>
    </submittedName>
</protein>
<comment type="caution">
    <text evidence="2">The sequence shown here is derived from an EMBL/GenBank/DDBJ whole genome shotgun (WGS) entry which is preliminary data.</text>
</comment>
<dbReference type="GeneID" id="37070462"/>
<dbReference type="InterPro" id="IPR002347">
    <property type="entry name" value="SDR_fam"/>
</dbReference>
<sequence length="329" mass="36053">MVSISDIRASNVRITADTAPQTAVFTGATDGIGKATLTRLIMTKVPVRVYVLGRNGEKHRGFLDRLREVNKQADIIWLEGQLSLLAETKMLCDEIRSRETYIDSLCMSAGFITSGERVETSEGNGLSQSLTYYGRILMMAQLLPLLNASPNNPRIVSILAAGNETTSIYLDDLDLKKPGNFGLVSLSRSAATYTTLSMSRLAKENPRVVFFHHYPGGVDTGAFKKAWGDKWFWPLVGTVMSMFGTSPEDAAEKVLYLLTSAKYGGKGVVLSAGQSPGLNMAKMKGAGELFLVNDKVKELYQEKVMTQLEAMNAGDIIWRKTQETIGPYS</sequence>
<name>A0A317VJ51_9EURO</name>
<keyword evidence="3" id="KW-1185">Reference proteome</keyword>
<evidence type="ECO:0000313" key="3">
    <source>
        <dbReference type="Proteomes" id="UP000247233"/>
    </source>
</evidence>
<dbReference type="GO" id="GO:0016491">
    <property type="term" value="F:oxidoreductase activity"/>
    <property type="evidence" value="ECO:0007669"/>
    <property type="project" value="UniProtKB-KW"/>
</dbReference>
<dbReference type="PANTHER" id="PTHR47534:SF3">
    <property type="entry name" value="ALCOHOL DEHYDROGENASE-LIKE C-TERMINAL DOMAIN-CONTAINING PROTEIN"/>
    <property type="match status" value="1"/>
</dbReference>
<keyword evidence="1" id="KW-0560">Oxidoreductase</keyword>
<proteinExistence type="predicted"/>
<dbReference type="OrthoDB" id="2898509at2759"/>